<proteinExistence type="predicted"/>
<feature type="compositionally biased region" description="Polar residues" evidence="1">
    <location>
        <begin position="22"/>
        <end position="53"/>
    </location>
</feature>
<name>A0A1U7UYA3_NICSY</name>
<dbReference type="AlphaFoldDB" id="A0A1U7UYA3"/>
<feature type="region of interest" description="Disordered" evidence="1">
    <location>
        <begin position="1"/>
        <end position="74"/>
    </location>
</feature>
<accession>A0A1U7UYA3</accession>
<evidence type="ECO:0000313" key="2">
    <source>
        <dbReference type="Proteomes" id="UP000189701"/>
    </source>
</evidence>
<dbReference type="Proteomes" id="UP000189701">
    <property type="component" value="Unplaced"/>
</dbReference>
<gene>
    <name evidence="3" type="primary">LOC104211742</name>
</gene>
<keyword evidence="2" id="KW-1185">Reference proteome</keyword>
<feature type="compositionally biased region" description="Gly residues" evidence="1">
    <location>
        <begin position="1"/>
        <end position="15"/>
    </location>
</feature>
<reference evidence="2" key="1">
    <citation type="journal article" date="2013" name="Genome Biol.">
        <title>Reference genomes and transcriptomes of Nicotiana sylvestris and Nicotiana tomentosiformis.</title>
        <authorList>
            <person name="Sierro N."/>
            <person name="Battey J.N."/>
            <person name="Ouadi S."/>
            <person name="Bovet L."/>
            <person name="Goepfert S."/>
            <person name="Bakaher N."/>
            <person name="Peitsch M.C."/>
            <person name="Ivanov N.V."/>
        </authorList>
    </citation>
    <scope>NUCLEOTIDE SEQUENCE [LARGE SCALE GENOMIC DNA]</scope>
</reference>
<evidence type="ECO:0000256" key="1">
    <source>
        <dbReference type="SAM" id="MobiDB-lite"/>
    </source>
</evidence>
<feature type="compositionally biased region" description="Polar residues" evidence="1">
    <location>
        <begin position="60"/>
        <end position="74"/>
    </location>
</feature>
<protein>
    <submittedName>
        <fullName evidence="3">Uncharacterized protein LOC104211742 isoform X1</fullName>
    </submittedName>
</protein>
<evidence type="ECO:0000313" key="3">
    <source>
        <dbReference type="RefSeq" id="XP_009759148.1"/>
    </source>
</evidence>
<dbReference type="RefSeq" id="XP_009759148.1">
    <property type="nucleotide sequence ID" value="XM_009760846.1"/>
</dbReference>
<sequence length="160" mass="17530">MIGIGRGKGRGGTSCGRGHFQGRSNSGATSQPQLQLRGNTRASLETGESNNPCQEPIETRQISSNPWQRPSVETVSSRNLDISAYPSSEAEIGSVVSSRNKKRGRGKYKSKIVDIKTKYGRKITITILDDIDIVVGARARDIVNYCGLIMRSTISFRDRN</sequence>
<reference evidence="3" key="2">
    <citation type="submission" date="2025-08" db="UniProtKB">
        <authorList>
            <consortium name="RefSeq"/>
        </authorList>
    </citation>
    <scope>IDENTIFICATION</scope>
    <source>
        <tissue evidence="3">Leaf</tissue>
    </source>
</reference>
<organism evidence="2 3">
    <name type="scientific">Nicotiana sylvestris</name>
    <name type="common">Wood tobacco</name>
    <name type="synonym">South American tobacco</name>
    <dbReference type="NCBI Taxonomy" id="4096"/>
    <lineage>
        <taxon>Eukaryota</taxon>
        <taxon>Viridiplantae</taxon>
        <taxon>Streptophyta</taxon>
        <taxon>Embryophyta</taxon>
        <taxon>Tracheophyta</taxon>
        <taxon>Spermatophyta</taxon>
        <taxon>Magnoliopsida</taxon>
        <taxon>eudicotyledons</taxon>
        <taxon>Gunneridae</taxon>
        <taxon>Pentapetalae</taxon>
        <taxon>asterids</taxon>
        <taxon>lamiids</taxon>
        <taxon>Solanales</taxon>
        <taxon>Solanaceae</taxon>
        <taxon>Nicotianoideae</taxon>
        <taxon>Nicotianeae</taxon>
        <taxon>Nicotiana</taxon>
    </lineage>
</organism>